<reference evidence="2 3" key="1">
    <citation type="journal article" date="2020" name="Nature">
        <title>Six reference-quality genomes reveal evolution of bat adaptations.</title>
        <authorList>
            <person name="Jebb D."/>
            <person name="Huang Z."/>
            <person name="Pippel M."/>
            <person name="Hughes G.M."/>
            <person name="Lavrichenko K."/>
            <person name="Devanna P."/>
            <person name="Winkler S."/>
            <person name="Jermiin L.S."/>
            <person name="Skirmuntt E.C."/>
            <person name="Katzourakis A."/>
            <person name="Burkitt-Gray L."/>
            <person name="Ray D.A."/>
            <person name="Sullivan K.A.M."/>
            <person name="Roscito J.G."/>
            <person name="Kirilenko B.M."/>
            <person name="Davalos L.M."/>
            <person name="Corthals A.P."/>
            <person name="Power M.L."/>
            <person name="Jones G."/>
            <person name="Ransome R.D."/>
            <person name="Dechmann D.K.N."/>
            <person name="Locatelli A.G."/>
            <person name="Puechmaille S.J."/>
            <person name="Fedrigo O."/>
            <person name="Jarvis E.D."/>
            <person name="Hiller M."/>
            <person name="Vernes S.C."/>
            <person name="Myers E.W."/>
            <person name="Teeling E.C."/>
        </authorList>
    </citation>
    <scope>NUCLEOTIDE SEQUENCE [LARGE SCALE GENOMIC DNA]</scope>
    <source>
        <strain evidence="2">MMyoMyo1</strain>
        <tissue evidence="2">Flight muscle</tissue>
    </source>
</reference>
<keyword evidence="3" id="KW-1185">Reference proteome</keyword>
<evidence type="ECO:0000256" key="1">
    <source>
        <dbReference type="SAM" id="MobiDB-lite"/>
    </source>
</evidence>
<evidence type="ECO:0000313" key="2">
    <source>
        <dbReference type="EMBL" id="KAF6324762.1"/>
    </source>
</evidence>
<dbReference type="AlphaFoldDB" id="A0A7J7VHY2"/>
<sequence>MEKSGHSESGGGGVRGVGLCVTCAWCSELPTQGAAACRAAHTRRRGVSAAEPPPPEGGAVIPPGATEATKEEELSPPTPHLLLRVHSQANLRSGGETPERVGAPPRKPEGSEGSQHSDTASTPRISSHPPAEEFRLLSHSQSRVDTGRSKEGSSTCCRLWPRAGPGRGVGHRRLNLTTAYRGLGLPRGQ</sequence>
<comment type="caution">
    <text evidence="2">The sequence shown here is derived from an EMBL/GenBank/DDBJ whole genome shotgun (WGS) entry which is preliminary data.</text>
</comment>
<evidence type="ECO:0000313" key="3">
    <source>
        <dbReference type="Proteomes" id="UP000527355"/>
    </source>
</evidence>
<protein>
    <submittedName>
        <fullName evidence="2">Uncharacterized protein</fullName>
    </submittedName>
</protein>
<name>A0A7J7VHY2_MYOMY</name>
<proteinExistence type="predicted"/>
<feature type="compositionally biased region" description="Polar residues" evidence="1">
    <location>
        <begin position="112"/>
        <end position="125"/>
    </location>
</feature>
<dbReference type="Proteomes" id="UP000527355">
    <property type="component" value="Unassembled WGS sequence"/>
</dbReference>
<dbReference type="EMBL" id="JABWUV010000010">
    <property type="protein sequence ID" value="KAF6324762.1"/>
    <property type="molecule type" value="Genomic_DNA"/>
</dbReference>
<organism evidence="2 3">
    <name type="scientific">Myotis myotis</name>
    <name type="common">Greater mouse-eared bat</name>
    <name type="synonym">Vespertilio myotis</name>
    <dbReference type="NCBI Taxonomy" id="51298"/>
    <lineage>
        <taxon>Eukaryota</taxon>
        <taxon>Metazoa</taxon>
        <taxon>Chordata</taxon>
        <taxon>Craniata</taxon>
        <taxon>Vertebrata</taxon>
        <taxon>Euteleostomi</taxon>
        <taxon>Mammalia</taxon>
        <taxon>Eutheria</taxon>
        <taxon>Laurasiatheria</taxon>
        <taxon>Chiroptera</taxon>
        <taxon>Yangochiroptera</taxon>
        <taxon>Vespertilionidae</taxon>
        <taxon>Myotis</taxon>
    </lineage>
</organism>
<feature type="region of interest" description="Disordered" evidence="1">
    <location>
        <begin position="37"/>
        <end position="171"/>
    </location>
</feature>
<accession>A0A7J7VHY2</accession>
<gene>
    <name evidence="2" type="ORF">mMyoMyo1_008239</name>
</gene>